<comment type="caution">
    <text evidence="1">The sequence shown here is derived from an EMBL/GenBank/DDBJ whole genome shotgun (WGS) entry which is preliminary data.</text>
</comment>
<dbReference type="AlphaFoldDB" id="A0A369JXR6"/>
<protein>
    <recommendedName>
        <fullName evidence="3">F-box domain-containing protein</fullName>
    </recommendedName>
</protein>
<name>A0A369JXR6_HYPMA</name>
<evidence type="ECO:0000313" key="1">
    <source>
        <dbReference type="EMBL" id="RDB23526.1"/>
    </source>
</evidence>
<dbReference type="OrthoDB" id="2914213at2759"/>
<evidence type="ECO:0000313" key="2">
    <source>
        <dbReference type="Proteomes" id="UP000076154"/>
    </source>
</evidence>
<keyword evidence="2" id="KW-1185">Reference proteome</keyword>
<reference evidence="1" key="1">
    <citation type="submission" date="2018-04" db="EMBL/GenBank/DDBJ databases">
        <title>Whole genome sequencing of Hypsizygus marmoreus.</title>
        <authorList>
            <person name="Choi I.-G."/>
            <person name="Min B."/>
            <person name="Kim J.-G."/>
            <person name="Kim S."/>
            <person name="Oh Y.-L."/>
            <person name="Kong W.-S."/>
            <person name="Park H."/>
            <person name="Jeong J."/>
            <person name="Song E.-S."/>
        </authorList>
    </citation>
    <scope>NUCLEOTIDE SEQUENCE [LARGE SCALE GENOMIC DNA]</scope>
    <source>
        <strain evidence="1">51987-8</strain>
    </source>
</reference>
<dbReference type="EMBL" id="LUEZ02000046">
    <property type="protein sequence ID" value="RDB23526.1"/>
    <property type="molecule type" value="Genomic_DNA"/>
</dbReference>
<dbReference type="InterPro" id="IPR032675">
    <property type="entry name" value="LRR_dom_sf"/>
</dbReference>
<accession>A0A369JXR6</accession>
<proteinExistence type="predicted"/>
<dbReference type="SUPFAM" id="SSF52047">
    <property type="entry name" value="RNI-like"/>
    <property type="match status" value="1"/>
</dbReference>
<evidence type="ECO:0008006" key="3">
    <source>
        <dbReference type="Google" id="ProtNLM"/>
    </source>
</evidence>
<dbReference type="InParanoid" id="A0A369JXR6"/>
<gene>
    <name evidence="1" type="ORF">Hypma_009217</name>
</gene>
<dbReference type="Gene3D" id="3.80.10.10">
    <property type="entry name" value="Ribonuclease Inhibitor"/>
    <property type="match status" value="1"/>
</dbReference>
<sequence length="433" mass="49028">MNEGSVFPLELLEAIIDHLHNDFPALRACSLASRDLLPLTRAHLFSTITILGIQYLPGHGIGYTPFLHSHGPLLVCNAPHLSIYVHELHIIDAGMRYPVVQYYHDNFIRILKNLSQLRTLRMSNFGLGHQWTYLPVQIRAAFATTFALPTLTQLWLSAGLHIDHTFFSHPSIRGIQHLRLHCVLNETPPISLVVESSQAQKTSQRIQLRSLNIAFVPDEIVSSLSNAIDPTGLTHMSIRGFMDRDENFSEWKMLACVPFLTHLKIRACRSPNHSITPAPDVLDFGPLRYLRSLHIVVTFSVPDPARPLPEPEARRIKARMNPLPWLIQVLHTLGTSNGMLEDVTIVLDIESVLELPKLELEEWGELDILLSNLQVPSLTIQATDPAAAVTLSPFTRDTLPELWGRRRERLKFHPWTRECEHISGPVFWVWLGG</sequence>
<organism evidence="1 2">
    <name type="scientific">Hypsizygus marmoreus</name>
    <name type="common">White beech mushroom</name>
    <name type="synonym">Agaricus marmoreus</name>
    <dbReference type="NCBI Taxonomy" id="39966"/>
    <lineage>
        <taxon>Eukaryota</taxon>
        <taxon>Fungi</taxon>
        <taxon>Dikarya</taxon>
        <taxon>Basidiomycota</taxon>
        <taxon>Agaricomycotina</taxon>
        <taxon>Agaricomycetes</taxon>
        <taxon>Agaricomycetidae</taxon>
        <taxon>Agaricales</taxon>
        <taxon>Tricholomatineae</taxon>
        <taxon>Lyophyllaceae</taxon>
        <taxon>Hypsizygus</taxon>
    </lineage>
</organism>
<dbReference type="Proteomes" id="UP000076154">
    <property type="component" value="Unassembled WGS sequence"/>
</dbReference>